<dbReference type="Proteomes" id="UP001221150">
    <property type="component" value="Unassembled WGS sequence"/>
</dbReference>
<feature type="domain" description="N-acetyltransferase" evidence="3">
    <location>
        <begin position="17"/>
        <end position="187"/>
    </location>
</feature>
<protein>
    <submittedName>
        <fullName evidence="4">GNAT family N-acetyltransferase</fullName>
    </submittedName>
</protein>
<organism evidence="4 5">
    <name type="scientific">Streptomyces tropicalis</name>
    <dbReference type="NCBI Taxonomy" id="3034234"/>
    <lineage>
        <taxon>Bacteria</taxon>
        <taxon>Bacillati</taxon>
        <taxon>Actinomycetota</taxon>
        <taxon>Actinomycetes</taxon>
        <taxon>Kitasatosporales</taxon>
        <taxon>Streptomycetaceae</taxon>
        <taxon>Streptomyces</taxon>
    </lineage>
</organism>
<comment type="caution">
    <text evidence="4">The sequence shown here is derived from an EMBL/GenBank/DDBJ whole genome shotgun (WGS) entry which is preliminary data.</text>
</comment>
<keyword evidence="2" id="KW-0012">Acyltransferase</keyword>
<dbReference type="PANTHER" id="PTHR43877">
    <property type="entry name" value="AMINOALKYLPHOSPHONATE N-ACETYLTRANSFERASE-RELATED-RELATED"/>
    <property type="match status" value="1"/>
</dbReference>
<dbReference type="PANTHER" id="PTHR43877:SF1">
    <property type="entry name" value="ACETYLTRANSFERASE"/>
    <property type="match status" value="1"/>
</dbReference>
<proteinExistence type="predicted"/>
<dbReference type="InterPro" id="IPR016181">
    <property type="entry name" value="Acyl_CoA_acyltransferase"/>
</dbReference>
<sequence>MGRQKKNKPRRASLGPLTVRDALQEDIPGICATMPDAYGLMGGAPWRDPDYVAAGLASCAKGLSGREKIKVARLGEAVVGSSFSRLALAPDGATAHTEIGIIHGIAVRPENRRQGAAAALLAECEEYLRREGAHVMIAEVRPDAVAFFSAHGYQTAPGPAFLIPSAAGTYVHPQSVPSTTLMWKSCRAEDAVVAQATAQGTALAGVLGD</sequence>
<dbReference type="EMBL" id="JARJBB010000034">
    <property type="protein sequence ID" value="MDF3302958.1"/>
    <property type="molecule type" value="Genomic_DNA"/>
</dbReference>
<evidence type="ECO:0000256" key="1">
    <source>
        <dbReference type="ARBA" id="ARBA00022679"/>
    </source>
</evidence>
<dbReference type="PROSITE" id="PS51186">
    <property type="entry name" value="GNAT"/>
    <property type="match status" value="1"/>
</dbReference>
<dbReference type="InterPro" id="IPR000182">
    <property type="entry name" value="GNAT_dom"/>
</dbReference>
<keyword evidence="1" id="KW-0808">Transferase</keyword>
<dbReference type="Pfam" id="PF00583">
    <property type="entry name" value="Acetyltransf_1"/>
    <property type="match status" value="1"/>
</dbReference>
<gene>
    <name evidence="4" type="ORF">P3H78_30985</name>
</gene>
<keyword evidence="5" id="KW-1185">Reference proteome</keyword>
<name>A0ABT6AER2_9ACTN</name>
<accession>A0ABT6AER2</accession>
<reference evidence="4 5" key="1">
    <citation type="submission" date="2023-03" db="EMBL/GenBank/DDBJ databases">
        <title>Draft genome sequence of Streptomyces sp. K1PA1 isolated from peat swamp forest in Thailand.</title>
        <authorList>
            <person name="Klaysubun C."/>
            <person name="Duangmal K."/>
        </authorList>
    </citation>
    <scope>NUCLEOTIDE SEQUENCE [LARGE SCALE GENOMIC DNA]</scope>
    <source>
        <strain evidence="4 5">K1PA1</strain>
    </source>
</reference>
<evidence type="ECO:0000313" key="4">
    <source>
        <dbReference type="EMBL" id="MDF3302958.1"/>
    </source>
</evidence>
<dbReference type="InterPro" id="IPR050832">
    <property type="entry name" value="Bact_Acetyltransf"/>
</dbReference>
<dbReference type="SUPFAM" id="SSF55729">
    <property type="entry name" value="Acyl-CoA N-acyltransferases (Nat)"/>
    <property type="match status" value="1"/>
</dbReference>
<evidence type="ECO:0000256" key="2">
    <source>
        <dbReference type="ARBA" id="ARBA00023315"/>
    </source>
</evidence>
<evidence type="ECO:0000259" key="3">
    <source>
        <dbReference type="PROSITE" id="PS51186"/>
    </source>
</evidence>
<evidence type="ECO:0000313" key="5">
    <source>
        <dbReference type="Proteomes" id="UP001221150"/>
    </source>
</evidence>
<dbReference type="RefSeq" id="WP_276112509.1">
    <property type="nucleotide sequence ID" value="NZ_JARJBB010000034.1"/>
</dbReference>
<dbReference type="Gene3D" id="3.40.630.30">
    <property type="match status" value="1"/>
</dbReference>